<protein>
    <submittedName>
        <fullName evidence="1">Uncharacterized protein</fullName>
    </submittedName>
</protein>
<name>A0A1X4JJ80_9LACO</name>
<dbReference type="RefSeq" id="WP_085639657.1">
    <property type="nucleotide sequence ID" value="NZ_NDXJ01000015.1"/>
</dbReference>
<reference evidence="1 2" key="1">
    <citation type="submission" date="2017-04" db="EMBL/GenBank/DDBJ databases">
        <title>The genome sequence of Weissella cibaria isolated from wild Drosophila.</title>
        <authorList>
            <person name="Ricks N.J."/>
            <person name="Carroll C."/>
            <person name="Walters A."/>
            <person name="Newell P.D."/>
            <person name="Chaston J.M."/>
        </authorList>
    </citation>
    <scope>NUCLEOTIDE SEQUENCE [LARGE SCALE GENOMIC DNA]</scope>
    <source>
        <strain evidence="1 2">DmW_103</strain>
    </source>
</reference>
<dbReference type="Proteomes" id="UP000193588">
    <property type="component" value="Unassembled WGS sequence"/>
</dbReference>
<evidence type="ECO:0000313" key="1">
    <source>
        <dbReference type="EMBL" id="OSP88830.1"/>
    </source>
</evidence>
<gene>
    <name evidence="1" type="ORF">B9D04_09575</name>
</gene>
<dbReference type="EMBL" id="NDXJ01000015">
    <property type="protein sequence ID" value="OSP88830.1"/>
    <property type="molecule type" value="Genomic_DNA"/>
</dbReference>
<dbReference type="AlphaFoldDB" id="A0A1X4JJ80"/>
<organism evidence="1 2">
    <name type="scientific">Weissella cibaria</name>
    <dbReference type="NCBI Taxonomy" id="137591"/>
    <lineage>
        <taxon>Bacteria</taxon>
        <taxon>Bacillati</taxon>
        <taxon>Bacillota</taxon>
        <taxon>Bacilli</taxon>
        <taxon>Lactobacillales</taxon>
        <taxon>Lactobacillaceae</taxon>
        <taxon>Weissella</taxon>
    </lineage>
</organism>
<sequence length="70" mass="8534">MRATREKIFERRFDDQRVDDLALVARFKLRGDWQHVRIEHVIWRNQAYRINRVTLSKSGRYSFIEIGEAL</sequence>
<accession>A0A1X4JJ80</accession>
<evidence type="ECO:0000313" key="2">
    <source>
        <dbReference type="Proteomes" id="UP000193588"/>
    </source>
</evidence>
<comment type="caution">
    <text evidence="1">The sequence shown here is derived from an EMBL/GenBank/DDBJ whole genome shotgun (WGS) entry which is preliminary data.</text>
</comment>
<proteinExistence type="predicted"/>